<reference evidence="1" key="1">
    <citation type="submission" date="2016-10" db="EMBL/GenBank/DDBJ databases">
        <title>CRISPR-Cas defence system in Roseofilum reptotaenium: evidence of a bacteriophage-cyanobacterium arms race in the coral black band disease.</title>
        <authorList>
            <person name="Buerger P."/>
            <person name="Wood-Charlson E.M."/>
            <person name="Weynberg K.D."/>
            <person name="Willis B."/>
            <person name="Van Oppen M.J."/>
        </authorList>
    </citation>
    <scope>NUCLEOTIDE SEQUENCE [LARGE SCALE GENOMIC DNA]</scope>
    <source>
        <strain evidence="1">AO1-A</strain>
    </source>
</reference>
<comment type="caution">
    <text evidence="1">The sequence shown here is derived from an EMBL/GenBank/DDBJ whole genome shotgun (WGS) entry which is preliminary data.</text>
</comment>
<keyword evidence="2" id="KW-1185">Reference proteome</keyword>
<organism evidence="1 2">
    <name type="scientific">Roseofilum reptotaenium AO1-A</name>
    <dbReference type="NCBI Taxonomy" id="1925591"/>
    <lineage>
        <taxon>Bacteria</taxon>
        <taxon>Bacillati</taxon>
        <taxon>Cyanobacteriota</taxon>
        <taxon>Cyanophyceae</taxon>
        <taxon>Desertifilales</taxon>
        <taxon>Desertifilaceae</taxon>
        <taxon>Roseofilum</taxon>
    </lineage>
</organism>
<dbReference type="STRING" id="1925591.BI308_02050"/>
<protein>
    <submittedName>
        <fullName evidence="1">Uncharacterized protein</fullName>
    </submittedName>
</protein>
<dbReference type="EMBL" id="MLAW01000002">
    <property type="protein sequence ID" value="OJJ27289.1"/>
    <property type="molecule type" value="Genomic_DNA"/>
</dbReference>
<dbReference type="Proteomes" id="UP000183940">
    <property type="component" value="Unassembled WGS sequence"/>
</dbReference>
<proteinExistence type="predicted"/>
<accession>A0A1L9QXC1</accession>
<name>A0A1L9QXC1_9CYAN</name>
<gene>
    <name evidence="1" type="ORF">BI308_02050</name>
</gene>
<dbReference type="AlphaFoldDB" id="A0A1L9QXC1"/>
<evidence type="ECO:0000313" key="1">
    <source>
        <dbReference type="EMBL" id="OJJ27289.1"/>
    </source>
</evidence>
<sequence length="138" mass="15757">MNADTFNFESHSSTCPICHQVQVLPLGQLQSGLYICPYCHQRLVVSKSGHYVRDPFKLKPFISSQLLRRQSHPLARVMRDFGSAKPPCWITVMASIVLFSFALAATERLKELDNPIPHWMQQGSQIMRSLHPQLELEP</sequence>
<evidence type="ECO:0000313" key="2">
    <source>
        <dbReference type="Proteomes" id="UP000183940"/>
    </source>
</evidence>